<dbReference type="Gene3D" id="1.20.1730.10">
    <property type="entry name" value="Sodium/glucose cotransporter"/>
    <property type="match status" value="1"/>
</dbReference>
<evidence type="ECO:0000256" key="9">
    <source>
        <dbReference type="ARBA" id="ARBA00023136"/>
    </source>
</evidence>
<feature type="transmembrane region" description="Helical" evidence="12">
    <location>
        <begin position="511"/>
        <end position="528"/>
    </location>
</feature>
<feature type="transmembrane region" description="Helical" evidence="12">
    <location>
        <begin position="117"/>
        <end position="141"/>
    </location>
</feature>
<dbReference type="PANTHER" id="PTHR42985:SF40">
    <property type="entry name" value="LD47995P-RELATED"/>
    <property type="match status" value="1"/>
</dbReference>
<evidence type="ECO:0000313" key="14">
    <source>
        <dbReference type="Proteomes" id="UP000321935"/>
    </source>
</evidence>
<evidence type="ECO:0000256" key="8">
    <source>
        <dbReference type="ARBA" id="ARBA00023065"/>
    </source>
</evidence>
<dbReference type="CDD" id="cd11494">
    <property type="entry name" value="SLC5sbd_NIS-like_u2"/>
    <property type="match status" value="1"/>
</dbReference>
<evidence type="ECO:0000256" key="5">
    <source>
        <dbReference type="ARBA" id="ARBA00022692"/>
    </source>
</evidence>
<proteinExistence type="inferred from homology"/>
<comment type="similarity">
    <text evidence="2 11">Belongs to the sodium:solute symporter (SSF) (TC 2.A.21) family.</text>
</comment>
<dbReference type="GO" id="GO:0006814">
    <property type="term" value="P:sodium ion transport"/>
    <property type="evidence" value="ECO:0007669"/>
    <property type="project" value="UniProtKB-KW"/>
</dbReference>
<evidence type="ECO:0000256" key="11">
    <source>
        <dbReference type="RuleBase" id="RU362091"/>
    </source>
</evidence>
<feature type="transmembrane region" description="Helical" evidence="12">
    <location>
        <begin position="147"/>
        <end position="169"/>
    </location>
</feature>
<evidence type="ECO:0000256" key="2">
    <source>
        <dbReference type="ARBA" id="ARBA00006434"/>
    </source>
</evidence>
<feature type="transmembrane region" description="Helical" evidence="12">
    <location>
        <begin position="181"/>
        <end position="203"/>
    </location>
</feature>
<evidence type="ECO:0000313" key="13">
    <source>
        <dbReference type="EMBL" id="TXE13603.1"/>
    </source>
</evidence>
<organism evidence="13 14">
    <name type="scientific">Algoriphagus aquimarinus</name>
    <dbReference type="NCBI Taxonomy" id="237018"/>
    <lineage>
        <taxon>Bacteria</taxon>
        <taxon>Pseudomonadati</taxon>
        <taxon>Bacteroidota</taxon>
        <taxon>Cytophagia</taxon>
        <taxon>Cytophagales</taxon>
        <taxon>Cyclobacteriaceae</taxon>
        <taxon>Algoriphagus</taxon>
    </lineage>
</organism>
<dbReference type="Proteomes" id="UP000321935">
    <property type="component" value="Unassembled WGS sequence"/>
</dbReference>
<feature type="transmembrane region" description="Helical" evidence="12">
    <location>
        <begin position="42"/>
        <end position="62"/>
    </location>
</feature>
<comment type="subcellular location">
    <subcellularLocation>
        <location evidence="1">Cell membrane</location>
        <topology evidence="1">Multi-pass membrane protein</topology>
    </subcellularLocation>
</comment>
<dbReference type="PANTHER" id="PTHR42985">
    <property type="entry name" value="SODIUM-COUPLED MONOCARBOXYLATE TRANSPORTER"/>
    <property type="match status" value="1"/>
</dbReference>
<name>A0A5C7B0W5_9BACT</name>
<feature type="transmembrane region" description="Helical" evidence="12">
    <location>
        <begin position="405"/>
        <end position="423"/>
    </location>
</feature>
<dbReference type="PROSITE" id="PS50283">
    <property type="entry name" value="NA_SOLUT_SYMP_3"/>
    <property type="match status" value="1"/>
</dbReference>
<keyword evidence="5 12" id="KW-0812">Transmembrane</keyword>
<evidence type="ECO:0000256" key="4">
    <source>
        <dbReference type="ARBA" id="ARBA00022475"/>
    </source>
</evidence>
<dbReference type="OrthoDB" id="9803597at2"/>
<keyword evidence="4" id="KW-1003">Cell membrane</keyword>
<protein>
    <submittedName>
        <fullName evidence="13">Sodium:solute symporter</fullName>
    </submittedName>
</protein>
<accession>A0A5C7B0W5</accession>
<keyword evidence="3" id="KW-0813">Transport</keyword>
<evidence type="ECO:0000256" key="3">
    <source>
        <dbReference type="ARBA" id="ARBA00022448"/>
    </source>
</evidence>
<evidence type="ECO:0000256" key="12">
    <source>
        <dbReference type="SAM" id="Phobius"/>
    </source>
</evidence>
<keyword evidence="7" id="KW-0915">Sodium</keyword>
<feature type="transmembrane region" description="Helical" evidence="12">
    <location>
        <begin position="6"/>
        <end position="22"/>
    </location>
</feature>
<comment type="caution">
    <text evidence="13">The sequence shown here is derived from an EMBL/GenBank/DDBJ whole genome shotgun (WGS) entry which is preliminary data.</text>
</comment>
<keyword evidence="6 12" id="KW-1133">Transmembrane helix</keyword>
<dbReference type="EMBL" id="VORW01000002">
    <property type="protein sequence ID" value="TXE13603.1"/>
    <property type="molecule type" value="Genomic_DNA"/>
</dbReference>
<evidence type="ECO:0000256" key="10">
    <source>
        <dbReference type="ARBA" id="ARBA00023201"/>
    </source>
</evidence>
<reference evidence="13 14" key="1">
    <citation type="submission" date="2019-08" db="EMBL/GenBank/DDBJ databases">
        <title>Genomes sequence of Algoriphagus aquimarinus ACAM450.</title>
        <authorList>
            <person name="Bowman J.P."/>
        </authorList>
    </citation>
    <scope>NUCLEOTIDE SEQUENCE [LARGE SCALE GENOMIC DNA]</scope>
    <source>
        <strain evidence="13 14">ACAM 450</strain>
    </source>
</reference>
<dbReference type="InterPro" id="IPR051163">
    <property type="entry name" value="Sodium:Solute_Symporter_SSF"/>
</dbReference>
<dbReference type="RefSeq" id="WP_146915859.1">
    <property type="nucleotide sequence ID" value="NZ_VORW01000002.1"/>
</dbReference>
<evidence type="ECO:0000256" key="1">
    <source>
        <dbReference type="ARBA" id="ARBA00004651"/>
    </source>
</evidence>
<keyword evidence="9 12" id="KW-0472">Membrane</keyword>
<feature type="transmembrane region" description="Helical" evidence="12">
    <location>
        <begin position="457"/>
        <end position="476"/>
    </location>
</feature>
<feature type="transmembrane region" description="Helical" evidence="12">
    <location>
        <begin position="74"/>
        <end position="96"/>
    </location>
</feature>
<dbReference type="InterPro" id="IPR038377">
    <property type="entry name" value="Na/Glc_symporter_sf"/>
</dbReference>
<dbReference type="GO" id="GO:0005886">
    <property type="term" value="C:plasma membrane"/>
    <property type="evidence" value="ECO:0007669"/>
    <property type="project" value="UniProtKB-SubCell"/>
</dbReference>
<feature type="transmembrane region" description="Helical" evidence="12">
    <location>
        <begin position="229"/>
        <end position="248"/>
    </location>
</feature>
<sequence>MSTLDWVVLFGTLALIATYGIYKTYGPKSLDSYLRGKNSMNWWSIGLSIMATQASAITFLSTPGQAYEDGMRFIQFYFGLPLAMIIISVVFIPIYYKLKVYTAYEFLENRFDLKTRTLAALLFIIQRGLAAGITIYAPAIILSTLLGWNLTATNILIGSVVILYTVSGGTEAVSITQKQQMAVMMGGMILAGIIVIQMLPISFQEAMHVAGKMDKLNMVNFEFDISDRYNVWSGMTAAVFLFLSYFGTDQSQVQRYLSGQTLSQSRMGLIMNGFLKIPMQFIILFIGVMVFVFYQFFLPPVVFNTVQTDKLRQSEYAGEFEGLEADYAENFEKSKASYLDMLDAIEQEDLGRETEIREKLTILKSEQKAIRDDVKDLIVTNDPVAETRDTDYVFMRFVMDNLPKGIIGLLFAVIFSAAMSSTASELNALGSTTTIDLYKRSIKKGASDKHYLKSSKLFTAFWGLGAILFATYASLFENLIQAVNLLGSLFYGTILGIFLVAFFMKWVKGQAVFIAALLSQALVLFVHFSNGDLADGNLWDIGFLWYNPIGCLAVMLFAAVIQLVIPGKTASEE</sequence>
<dbReference type="Pfam" id="PF00474">
    <property type="entry name" value="SSF"/>
    <property type="match status" value="2"/>
</dbReference>
<dbReference type="GO" id="GO:0015293">
    <property type="term" value="F:symporter activity"/>
    <property type="evidence" value="ECO:0007669"/>
    <property type="project" value="TreeGrafter"/>
</dbReference>
<dbReference type="InterPro" id="IPR001734">
    <property type="entry name" value="Na/solute_symporter"/>
</dbReference>
<dbReference type="AlphaFoldDB" id="A0A5C7B0W5"/>
<gene>
    <name evidence="13" type="ORF">ESV85_06420</name>
</gene>
<feature type="transmembrane region" description="Helical" evidence="12">
    <location>
        <begin position="482"/>
        <end position="504"/>
    </location>
</feature>
<feature type="transmembrane region" description="Helical" evidence="12">
    <location>
        <begin position="269"/>
        <end position="294"/>
    </location>
</feature>
<keyword evidence="8" id="KW-0406">Ion transport</keyword>
<evidence type="ECO:0000256" key="7">
    <source>
        <dbReference type="ARBA" id="ARBA00023053"/>
    </source>
</evidence>
<feature type="transmembrane region" description="Helical" evidence="12">
    <location>
        <begin position="543"/>
        <end position="565"/>
    </location>
</feature>
<evidence type="ECO:0000256" key="6">
    <source>
        <dbReference type="ARBA" id="ARBA00022989"/>
    </source>
</evidence>
<keyword evidence="10" id="KW-0739">Sodium transport</keyword>